<evidence type="ECO:0000256" key="8">
    <source>
        <dbReference type="ARBA" id="ARBA00022840"/>
    </source>
</evidence>
<dbReference type="Pfam" id="PF01064">
    <property type="entry name" value="Activin_recp"/>
    <property type="match status" value="1"/>
</dbReference>
<accession>A0AAW0NPS7</accession>
<keyword evidence="4 14" id="KW-0812">Transmembrane</keyword>
<keyword evidence="8" id="KW-0067">ATP-binding</keyword>
<comment type="subcellular location">
    <subcellularLocation>
        <location evidence="1">Membrane</location>
        <topology evidence="1">Single-pass membrane protein</topology>
    </subcellularLocation>
</comment>
<evidence type="ECO:0000256" key="5">
    <source>
        <dbReference type="ARBA" id="ARBA00022729"/>
    </source>
</evidence>
<dbReference type="EMBL" id="JBBPFD010000013">
    <property type="protein sequence ID" value="KAK7902022.1"/>
    <property type="molecule type" value="Genomic_DNA"/>
</dbReference>
<dbReference type="PANTHER" id="PTHR23255">
    <property type="entry name" value="TRANSFORMING GROWTH FACTOR-BETA RECEPTOR TYPE I AND II"/>
    <property type="match status" value="1"/>
</dbReference>
<dbReference type="InterPro" id="IPR000333">
    <property type="entry name" value="TGFB_receptor"/>
</dbReference>
<feature type="region of interest" description="Disordered" evidence="13">
    <location>
        <begin position="167"/>
        <end position="187"/>
    </location>
</feature>
<dbReference type="GO" id="GO:0071363">
    <property type="term" value="P:cellular response to growth factor stimulus"/>
    <property type="evidence" value="ECO:0007669"/>
    <property type="project" value="TreeGrafter"/>
</dbReference>
<evidence type="ECO:0000256" key="9">
    <source>
        <dbReference type="ARBA" id="ARBA00022989"/>
    </source>
</evidence>
<gene>
    <name evidence="16" type="ORF">WMY93_018791</name>
</gene>
<keyword evidence="12" id="KW-0464">Manganese</keyword>
<protein>
    <recommendedName>
        <fullName evidence="15">GS domain-containing protein</fullName>
    </recommendedName>
</protein>
<dbReference type="PROSITE" id="PS51256">
    <property type="entry name" value="GS"/>
    <property type="match status" value="1"/>
</dbReference>
<dbReference type="GO" id="GO:0005886">
    <property type="term" value="C:plasma membrane"/>
    <property type="evidence" value="ECO:0007669"/>
    <property type="project" value="TreeGrafter"/>
</dbReference>
<evidence type="ECO:0000256" key="7">
    <source>
        <dbReference type="ARBA" id="ARBA00022777"/>
    </source>
</evidence>
<dbReference type="PANTHER" id="PTHR23255:SF50">
    <property type="entry name" value="BONE MORPHOGENETIC PROTEIN RECEPTOR TYPE-1A"/>
    <property type="match status" value="1"/>
</dbReference>
<dbReference type="FunFam" id="2.10.60.10:FF:000001">
    <property type="entry name" value="Receptor protein serine/threonine kinase"/>
    <property type="match status" value="1"/>
</dbReference>
<name>A0AAW0NPS7_9GOBI</name>
<evidence type="ECO:0000256" key="12">
    <source>
        <dbReference type="ARBA" id="ARBA00023211"/>
    </source>
</evidence>
<keyword evidence="3" id="KW-0808">Transferase</keyword>
<feature type="transmembrane region" description="Helical" evidence="14">
    <location>
        <begin position="289"/>
        <end position="312"/>
    </location>
</feature>
<evidence type="ECO:0000256" key="2">
    <source>
        <dbReference type="ARBA" id="ARBA00022527"/>
    </source>
</evidence>
<evidence type="ECO:0000256" key="14">
    <source>
        <dbReference type="SAM" id="Phobius"/>
    </source>
</evidence>
<evidence type="ECO:0000313" key="16">
    <source>
        <dbReference type="EMBL" id="KAK7902022.1"/>
    </source>
</evidence>
<dbReference type="GO" id="GO:0043235">
    <property type="term" value="C:receptor complex"/>
    <property type="evidence" value="ECO:0007669"/>
    <property type="project" value="TreeGrafter"/>
</dbReference>
<organism evidence="16 17">
    <name type="scientific">Mugilogobius chulae</name>
    <name type="common">yellowstripe goby</name>
    <dbReference type="NCBI Taxonomy" id="88201"/>
    <lineage>
        <taxon>Eukaryota</taxon>
        <taxon>Metazoa</taxon>
        <taxon>Chordata</taxon>
        <taxon>Craniata</taxon>
        <taxon>Vertebrata</taxon>
        <taxon>Euteleostomi</taxon>
        <taxon>Actinopterygii</taxon>
        <taxon>Neopterygii</taxon>
        <taxon>Teleostei</taxon>
        <taxon>Neoteleostei</taxon>
        <taxon>Acanthomorphata</taxon>
        <taxon>Gobiaria</taxon>
        <taxon>Gobiiformes</taxon>
        <taxon>Gobioidei</taxon>
        <taxon>Gobiidae</taxon>
        <taxon>Gobionellinae</taxon>
        <taxon>Mugilogobius</taxon>
    </lineage>
</organism>
<keyword evidence="5" id="KW-0732">Signal</keyword>
<dbReference type="GO" id="GO:0005524">
    <property type="term" value="F:ATP binding"/>
    <property type="evidence" value="ECO:0007669"/>
    <property type="project" value="UniProtKB-KW"/>
</dbReference>
<dbReference type="InterPro" id="IPR045860">
    <property type="entry name" value="Snake_toxin-like_sf"/>
</dbReference>
<dbReference type="Pfam" id="PF08515">
    <property type="entry name" value="TGF_beta_GS"/>
    <property type="match status" value="1"/>
</dbReference>
<dbReference type="InterPro" id="IPR000472">
    <property type="entry name" value="Activin_recp"/>
</dbReference>
<dbReference type="SUPFAM" id="SSF57302">
    <property type="entry name" value="Snake toxin-like"/>
    <property type="match status" value="1"/>
</dbReference>
<dbReference type="Proteomes" id="UP001460270">
    <property type="component" value="Unassembled WGS sequence"/>
</dbReference>
<evidence type="ECO:0000256" key="11">
    <source>
        <dbReference type="ARBA" id="ARBA00023170"/>
    </source>
</evidence>
<reference evidence="17" key="1">
    <citation type="submission" date="2024-04" db="EMBL/GenBank/DDBJ databases">
        <title>Salinicola lusitanus LLJ914,a marine bacterium isolated from the Okinawa Trough.</title>
        <authorList>
            <person name="Li J."/>
        </authorList>
    </citation>
    <scope>NUCLEOTIDE SEQUENCE [LARGE SCALE GENOMIC DNA]</scope>
</reference>
<evidence type="ECO:0000256" key="10">
    <source>
        <dbReference type="ARBA" id="ARBA00023136"/>
    </source>
</evidence>
<dbReference type="InterPro" id="IPR003605">
    <property type="entry name" value="GS_dom"/>
</dbReference>
<evidence type="ECO:0000256" key="1">
    <source>
        <dbReference type="ARBA" id="ARBA00004167"/>
    </source>
</evidence>
<feature type="domain" description="GS" evidence="15">
    <location>
        <begin position="337"/>
        <end position="362"/>
    </location>
</feature>
<evidence type="ECO:0000256" key="4">
    <source>
        <dbReference type="ARBA" id="ARBA00022692"/>
    </source>
</evidence>
<evidence type="ECO:0000259" key="15">
    <source>
        <dbReference type="PROSITE" id="PS51256"/>
    </source>
</evidence>
<keyword evidence="17" id="KW-1185">Reference proteome</keyword>
<dbReference type="AlphaFoldDB" id="A0AAW0NPS7"/>
<keyword evidence="2" id="KW-0723">Serine/threonine-protein kinase</keyword>
<keyword evidence="10 14" id="KW-0472">Membrane</keyword>
<dbReference type="SMART" id="SM00467">
    <property type="entry name" value="GS"/>
    <property type="match status" value="1"/>
</dbReference>
<sequence length="362" mass="39840">MSAPPPQGGFTLSHSSWTPDVCFCAHIKALLRSWSLSDEKSLCVGARQPQSAAGGRTAPLICAQTSCKHSAIITGLMTEPCGTVALSRVAELYYKYTVGSYCPFGELHFLMELCSRLHIAEPRSHQPGRWTHRVCETKEELILMAGPLLLMTLVLLTLRTHAAGQNPDHVLQGTGVKPEPRRPGDGSTIAPEDAARFLTCYCAGHCPDDASNGTCMTNGACFAIIKEDEHGDAIITSGCMTYEGSHFQCKDSRYAKPRRTIECCNTDFCNRDLQPTLPPLPPSEGNPHWLAFLISMTVCCCTLICITVVCYYRYKWQSERQRYHKDLEQEVFIPAGESLKDLIYQSQSSGSGSGLPLLVQRT</sequence>
<evidence type="ECO:0000256" key="6">
    <source>
        <dbReference type="ARBA" id="ARBA00022741"/>
    </source>
</evidence>
<proteinExistence type="predicted"/>
<keyword evidence="11" id="KW-0675">Receptor</keyword>
<evidence type="ECO:0000256" key="13">
    <source>
        <dbReference type="SAM" id="MobiDB-lite"/>
    </source>
</evidence>
<dbReference type="Gene3D" id="2.10.60.10">
    <property type="entry name" value="CD59"/>
    <property type="match status" value="1"/>
</dbReference>
<keyword evidence="6" id="KW-0547">Nucleotide-binding</keyword>
<comment type="caution">
    <text evidence="16">The sequence shown here is derived from an EMBL/GenBank/DDBJ whole genome shotgun (WGS) entry which is preliminary data.</text>
</comment>
<evidence type="ECO:0000256" key="3">
    <source>
        <dbReference type="ARBA" id="ARBA00022679"/>
    </source>
</evidence>
<evidence type="ECO:0000313" key="17">
    <source>
        <dbReference type="Proteomes" id="UP001460270"/>
    </source>
</evidence>
<dbReference type="GO" id="GO:0004675">
    <property type="term" value="F:transmembrane receptor protein serine/threonine kinase activity"/>
    <property type="evidence" value="ECO:0007669"/>
    <property type="project" value="InterPro"/>
</dbReference>
<keyword evidence="7" id="KW-0418">Kinase</keyword>
<keyword evidence="9 14" id="KW-1133">Transmembrane helix</keyword>